<dbReference type="RefSeq" id="WP_244824676.1">
    <property type="nucleotide sequence ID" value="NZ_CP112998.1"/>
</dbReference>
<dbReference type="PANTHER" id="PTHR44520">
    <property type="entry name" value="RESPONSE REGULATOR RCP1-RELATED"/>
    <property type="match status" value="1"/>
</dbReference>
<sequence length="129" mass="14826">MDLKHVLLIDDNDIDIYISKHIVNSSKMAEKITVKNSAVEALEYLSTLMENSEAFPDTIFLDISMPVMDGFGFLDQYSKFPEYMTEKPHIFMLTSSSDADDIERVSKIKFVKKYLTKPLSLTMLKSLQF</sequence>
<evidence type="ECO:0000259" key="2">
    <source>
        <dbReference type="PROSITE" id="PS50110"/>
    </source>
</evidence>
<organism evidence="3 4">
    <name type="scientific">Dyadobacter pollutisoli</name>
    <dbReference type="NCBI Taxonomy" id="2910158"/>
    <lineage>
        <taxon>Bacteria</taxon>
        <taxon>Pseudomonadati</taxon>
        <taxon>Bacteroidota</taxon>
        <taxon>Cytophagia</taxon>
        <taxon>Cytophagales</taxon>
        <taxon>Spirosomataceae</taxon>
        <taxon>Dyadobacter</taxon>
    </lineage>
</organism>
<dbReference type="AlphaFoldDB" id="A0A9E8SMX0"/>
<dbReference type="Gene3D" id="3.40.50.2300">
    <property type="match status" value="1"/>
</dbReference>
<protein>
    <submittedName>
        <fullName evidence="3">Response regulator</fullName>
    </submittedName>
</protein>
<dbReference type="Pfam" id="PF00072">
    <property type="entry name" value="Response_reg"/>
    <property type="match status" value="1"/>
</dbReference>
<feature type="domain" description="Response regulatory" evidence="2">
    <location>
        <begin position="5"/>
        <end position="129"/>
    </location>
</feature>
<feature type="modified residue" description="4-aspartylphosphate" evidence="1">
    <location>
        <position position="62"/>
    </location>
</feature>
<evidence type="ECO:0000256" key="1">
    <source>
        <dbReference type="PROSITE-ProRule" id="PRU00169"/>
    </source>
</evidence>
<dbReference type="InterPro" id="IPR001789">
    <property type="entry name" value="Sig_transdc_resp-reg_receiver"/>
</dbReference>
<dbReference type="GO" id="GO:0000160">
    <property type="term" value="P:phosphorelay signal transduction system"/>
    <property type="evidence" value="ECO:0007669"/>
    <property type="project" value="InterPro"/>
</dbReference>
<dbReference type="EMBL" id="CP112998">
    <property type="protein sequence ID" value="WAC13186.1"/>
    <property type="molecule type" value="Genomic_DNA"/>
</dbReference>
<name>A0A9E8SMX0_9BACT</name>
<dbReference type="PROSITE" id="PS50110">
    <property type="entry name" value="RESPONSE_REGULATORY"/>
    <property type="match status" value="1"/>
</dbReference>
<keyword evidence="4" id="KW-1185">Reference proteome</keyword>
<dbReference type="KEGG" id="dpf:ON006_04310"/>
<dbReference type="Proteomes" id="UP001164653">
    <property type="component" value="Chromosome"/>
</dbReference>
<reference evidence="3" key="1">
    <citation type="submission" date="2022-11" db="EMBL/GenBank/DDBJ databases">
        <title>Dyadobacter pollutisoli sp. nov., isolated from plastic dumped soil.</title>
        <authorList>
            <person name="Kim J.M."/>
            <person name="Kim K.R."/>
            <person name="Lee J.K."/>
            <person name="Hao L."/>
            <person name="Jeon C.O."/>
        </authorList>
    </citation>
    <scope>NUCLEOTIDE SEQUENCE</scope>
    <source>
        <strain evidence="3">U1</strain>
    </source>
</reference>
<dbReference type="SUPFAM" id="SSF52172">
    <property type="entry name" value="CheY-like"/>
    <property type="match status" value="1"/>
</dbReference>
<proteinExistence type="predicted"/>
<dbReference type="InterPro" id="IPR011006">
    <property type="entry name" value="CheY-like_superfamily"/>
</dbReference>
<accession>A0A9E8SMX0</accession>
<dbReference type="InterPro" id="IPR052893">
    <property type="entry name" value="TCS_response_regulator"/>
</dbReference>
<dbReference type="PANTHER" id="PTHR44520:SF2">
    <property type="entry name" value="RESPONSE REGULATOR RCP1"/>
    <property type="match status" value="1"/>
</dbReference>
<evidence type="ECO:0000313" key="3">
    <source>
        <dbReference type="EMBL" id="WAC13186.1"/>
    </source>
</evidence>
<evidence type="ECO:0000313" key="4">
    <source>
        <dbReference type="Proteomes" id="UP001164653"/>
    </source>
</evidence>
<gene>
    <name evidence="3" type="ORF">ON006_04310</name>
</gene>
<keyword evidence="1" id="KW-0597">Phosphoprotein</keyword>
<dbReference type="SMART" id="SM00448">
    <property type="entry name" value="REC"/>
    <property type="match status" value="1"/>
</dbReference>